<comment type="caution">
    <text evidence="1">The sequence shown here is derived from an EMBL/GenBank/DDBJ whole genome shotgun (WGS) entry which is preliminary data.</text>
</comment>
<keyword evidence="2" id="KW-1185">Reference proteome</keyword>
<gene>
    <name evidence="1" type="ORF">DdX_09804</name>
</gene>
<name>A0AAD4MZA8_9BILA</name>
<evidence type="ECO:0000313" key="2">
    <source>
        <dbReference type="Proteomes" id="UP001201812"/>
    </source>
</evidence>
<dbReference type="EMBL" id="JAKKPZ010000019">
    <property type="protein sequence ID" value="KAI1712252.1"/>
    <property type="molecule type" value="Genomic_DNA"/>
</dbReference>
<organism evidence="1 2">
    <name type="scientific">Ditylenchus destructor</name>
    <dbReference type="NCBI Taxonomy" id="166010"/>
    <lineage>
        <taxon>Eukaryota</taxon>
        <taxon>Metazoa</taxon>
        <taxon>Ecdysozoa</taxon>
        <taxon>Nematoda</taxon>
        <taxon>Chromadorea</taxon>
        <taxon>Rhabditida</taxon>
        <taxon>Tylenchina</taxon>
        <taxon>Tylenchomorpha</taxon>
        <taxon>Sphaerularioidea</taxon>
        <taxon>Anguinidae</taxon>
        <taxon>Anguininae</taxon>
        <taxon>Ditylenchus</taxon>
    </lineage>
</organism>
<protein>
    <submittedName>
        <fullName evidence="1">Uncharacterized protein</fullName>
    </submittedName>
</protein>
<reference evidence="1" key="1">
    <citation type="submission" date="2022-01" db="EMBL/GenBank/DDBJ databases">
        <title>Genome Sequence Resource for Two Populations of Ditylenchus destructor, the Migratory Endoparasitic Phytonematode.</title>
        <authorList>
            <person name="Zhang H."/>
            <person name="Lin R."/>
            <person name="Xie B."/>
        </authorList>
    </citation>
    <scope>NUCLEOTIDE SEQUENCE</scope>
    <source>
        <strain evidence="1">BazhouSP</strain>
    </source>
</reference>
<sequence>MPAPLTLIVNTFAFFDRDGLEILTSTDNFVKRIVRKHFPSKPYYFMDDVYLDIEREEDGLSMVLVKYLEDENPANPRRRLTLDPHSSE</sequence>
<proteinExistence type="predicted"/>
<dbReference type="Proteomes" id="UP001201812">
    <property type="component" value="Unassembled WGS sequence"/>
</dbReference>
<accession>A0AAD4MZA8</accession>
<dbReference type="AlphaFoldDB" id="A0AAD4MZA8"/>
<evidence type="ECO:0000313" key="1">
    <source>
        <dbReference type="EMBL" id="KAI1712252.1"/>
    </source>
</evidence>